<evidence type="ECO:0000313" key="2">
    <source>
        <dbReference type="Proteomes" id="UP000037069"/>
    </source>
</evidence>
<keyword evidence="2" id="KW-1185">Reference proteome</keyword>
<dbReference type="Proteomes" id="UP000037069">
    <property type="component" value="Unassembled WGS sequence"/>
</dbReference>
<dbReference type="InterPro" id="IPR006611">
    <property type="entry name" value="DUF1431_DROsp"/>
</dbReference>
<comment type="caution">
    <text evidence="1">The sequence shown here is derived from an EMBL/GenBank/DDBJ whole genome shotgun (WGS) entry which is preliminary data.</text>
</comment>
<sequence>MFLSLFTRRLAAGLNSTLMHAGLRLYSGTGRPCSGTRPCTMEYPKKKCEEPECQPREPCCPLPFGKCPAVKEILCKEKPECCGSKRLTQDPCNCKGAREQFNKKEVKLERRIQPQTAVWEYPAECCGNPCPDLLPRFDSLYYSPTDKAKRQYQQTWVECPPVQIRKRRICCYDSTELPPICRRKKEECPITACEFDSRKMKALCSSGTNTKCARIQMPCCIRGRYPPTCSIAARTSTNCKKKCCPYPSFSECCYRCPPPKRKTECQCTALQPNCVVFRHLKRKMIYDLPPPLPAWPPKMQGPR</sequence>
<evidence type="ECO:0000313" key="1">
    <source>
        <dbReference type="EMBL" id="KNC33634.1"/>
    </source>
</evidence>
<dbReference type="EMBL" id="JRES01000171">
    <property type="protein sequence ID" value="KNC33634.1"/>
    <property type="molecule type" value="Genomic_DNA"/>
</dbReference>
<gene>
    <name evidence="1" type="ORF">FF38_08749</name>
</gene>
<dbReference type="PANTHER" id="PTHR20977:SF0">
    <property type="entry name" value="AT13385P-RELATED"/>
    <property type="match status" value="1"/>
</dbReference>
<dbReference type="Pfam" id="PF07248">
    <property type="entry name" value="DUF1431"/>
    <property type="match status" value="1"/>
</dbReference>
<name>A0A0L0CQC3_LUCCU</name>
<dbReference type="PANTHER" id="PTHR20977">
    <property type="entry name" value="AT13385P-RELATED"/>
    <property type="match status" value="1"/>
</dbReference>
<reference evidence="1 2" key="1">
    <citation type="journal article" date="2015" name="Nat. Commun.">
        <title>Lucilia cuprina genome unlocks parasitic fly biology to underpin future interventions.</title>
        <authorList>
            <person name="Anstead C.A."/>
            <person name="Korhonen P.K."/>
            <person name="Young N.D."/>
            <person name="Hall R.S."/>
            <person name="Jex A.R."/>
            <person name="Murali S.C."/>
            <person name="Hughes D.S."/>
            <person name="Lee S.F."/>
            <person name="Perry T."/>
            <person name="Stroehlein A.J."/>
            <person name="Ansell B.R."/>
            <person name="Breugelmans B."/>
            <person name="Hofmann A."/>
            <person name="Qu J."/>
            <person name="Dugan S."/>
            <person name="Lee S.L."/>
            <person name="Chao H."/>
            <person name="Dinh H."/>
            <person name="Han Y."/>
            <person name="Doddapaneni H.V."/>
            <person name="Worley K.C."/>
            <person name="Muzny D.M."/>
            <person name="Ioannidis P."/>
            <person name="Waterhouse R.M."/>
            <person name="Zdobnov E.M."/>
            <person name="James P.J."/>
            <person name="Bagnall N.H."/>
            <person name="Kotze A.C."/>
            <person name="Gibbs R.A."/>
            <person name="Richards S."/>
            <person name="Batterham P."/>
            <person name="Gasser R.B."/>
        </authorList>
    </citation>
    <scope>NUCLEOTIDE SEQUENCE [LARGE SCALE GENOMIC DNA]</scope>
    <source>
        <strain evidence="1 2">LS</strain>
        <tissue evidence="1">Full body</tissue>
    </source>
</reference>
<organism evidence="1 2">
    <name type="scientific">Lucilia cuprina</name>
    <name type="common">Green bottle fly</name>
    <name type="synonym">Australian sheep blowfly</name>
    <dbReference type="NCBI Taxonomy" id="7375"/>
    <lineage>
        <taxon>Eukaryota</taxon>
        <taxon>Metazoa</taxon>
        <taxon>Ecdysozoa</taxon>
        <taxon>Arthropoda</taxon>
        <taxon>Hexapoda</taxon>
        <taxon>Insecta</taxon>
        <taxon>Pterygota</taxon>
        <taxon>Neoptera</taxon>
        <taxon>Endopterygota</taxon>
        <taxon>Diptera</taxon>
        <taxon>Brachycera</taxon>
        <taxon>Muscomorpha</taxon>
        <taxon>Oestroidea</taxon>
        <taxon>Calliphoridae</taxon>
        <taxon>Luciliinae</taxon>
        <taxon>Lucilia</taxon>
    </lineage>
</organism>
<dbReference type="AlphaFoldDB" id="A0A0L0CQC3"/>
<accession>A0A0L0CQC3</accession>
<dbReference type="OrthoDB" id="7812215at2759"/>
<protein>
    <submittedName>
        <fullName evidence="1">Uncharacterized protein</fullName>
    </submittedName>
</protein>
<dbReference type="SMART" id="SM00689">
    <property type="entry name" value="DM6"/>
    <property type="match status" value="1"/>
</dbReference>
<proteinExistence type="predicted"/>